<dbReference type="Pfam" id="PF06743">
    <property type="entry name" value="FAST_1"/>
    <property type="match status" value="1"/>
</dbReference>
<keyword evidence="4" id="KW-0732">Signal</keyword>
<feature type="region of interest" description="Disordered" evidence="3">
    <location>
        <begin position="895"/>
        <end position="920"/>
    </location>
</feature>
<evidence type="ECO:0000256" key="2">
    <source>
        <dbReference type="ARBA" id="ARBA00023128"/>
    </source>
</evidence>
<keyword evidence="2" id="KW-0496">Mitochondrion</keyword>
<dbReference type="SMART" id="SM00952">
    <property type="entry name" value="RAP"/>
    <property type="match status" value="1"/>
</dbReference>
<evidence type="ECO:0000259" key="5">
    <source>
        <dbReference type="PROSITE" id="PS51286"/>
    </source>
</evidence>
<sequence length="1061" mass="118100">MRGLLFLLSALFLLESTKGIEYEELDEHDRKIVDKAIEQGNKDLGQGKHLDFYTILNKNDNMLHVILRPTSCDNTTPSVHQKKCKTLNKAPQVSCIDCKGTMKPCLLLKEKEKTKKRINECLTNKHECSFKLHCWTTLYTMLGLPVHFGLLSCRRFSSPHQPSHLLSLGALISMYTTRMYSGGGGKPGRRIGLIGGGPPMLENHHHPLPPHHPHVHQPQSYPPVYQARLDAHRPHYQTHQHYHTHPQVTHLPPPHYQPHAHLHHGKKKTWNFIHEKMSYDTFFTMKRLIDRSRTVDEVLRWVTQNPGKISHNHYPIALQKIGQLLVLQQAGGQAGGSVSGSCGGGAGDGALPASSAGGSGENIIRQILDNQDFQTLCDAIVNDCSKFDNFSIVNCLYAVAALGLPSDSQIVQVLEEESQARLSQFNQKDISMVFSSSMKLHPSSQHPLIESCLTGLEKNIERERHPQTLFLLLSYYRTKWRALRATDGVSPEQLVVNRKILRLVKHTLASVSSVRDHEMALLDEMLSACAREASNKSLELIFSSHLFYQNRQEKFVSSLAEELPKKVDSITPYTMALIAKYIARHRLRETRLLDTIADFLVKKGEYLDSKVIQKLVFPFSRMSYRPANEAQFFSKLEMVLELKALSSPLATVNILMSLFQLGHFPGLVLHRVFSPSFISNVTNSPYALIVRRYLSLLDAAVELEYRDYTGPRLQDTHKVLMFDHALTADEVNRKYSYKGLVAEALRQLVGEHGYKQDEVLAPGYYTDFLLWIDSTGRVLPIRTGTPAASLAAGSAACVVLNLKSPEGPGSVAALTTDFQKFSPFASSLEEGADKRAGEESAFLSAHMRSPAAAAAAAGGGSQRVGPNGTVPLDYNPYYTTSDYYSTLAKEHSLESQDSSTLSSPSDCLTQSGNSVPGTVAPQDSLFQFSIGKILEDEGGAATGANPGQDCEITTFYEGVSYPEGGESDVVAASPLQLHNPDNPEADRTTGEQVKRVIMSVNDKWHYCHNSDVLVGSRAMRDRHLQLLGYIILQLPYLELEKLNGIEEVKQYLHKKLLEVPL</sequence>
<dbReference type="Pfam" id="PF08368">
    <property type="entry name" value="FAST_2"/>
    <property type="match status" value="1"/>
</dbReference>
<feature type="domain" description="RAP" evidence="5">
    <location>
        <begin position="996"/>
        <end position="1054"/>
    </location>
</feature>
<dbReference type="Proteomes" id="UP001558613">
    <property type="component" value="Unassembled WGS sequence"/>
</dbReference>
<feature type="chain" id="PRO_5045988208" description="RAP domain-containing protein" evidence="4">
    <location>
        <begin position="20"/>
        <end position="1061"/>
    </location>
</feature>
<feature type="signal peptide" evidence="4">
    <location>
        <begin position="1"/>
        <end position="19"/>
    </location>
</feature>
<comment type="subcellular location">
    <subcellularLocation>
        <location evidence="1">Mitochondrion</location>
    </subcellularLocation>
</comment>
<evidence type="ECO:0000256" key="1">
    <source>
        <dbReference type="ARBA" id="ARBA00004173"/>
    </source>
</evidence>
<accession>A0ABR3NTX8</accession>
<feature type="compositionally biased region" description="Low complexity" evidence="3">
    <location>
        <begin position="895"/>
        <end position="906"/>
    </location>
</feature>
<dbReference type="InterPro" id="IPR013584">
    <property type="entry name" value="RAP"/>
</dbReference>
<proteinExistence type="predicted"/>
<feature type="compositionally biased region" description="Polar residues" evidence="3">
    <location>
        <begin position="907"/>
        <end position="916"/>
    </location>
</feature>
<dbReference type="InterPro" id="IPR050870">
    <property type="entry name" value="FAST_kinase"/>
</dbReference>
<keyword evidence="7" id="KW-1185">Reference proteome</keyword>
<dbReference type="PANTHER" id="PTHR21228:SF4">
    <property type="entry name" value="FAS-ACTIVATED SERINE_THREONINE KINASE"/>
    <property type="match status" value="1"/>
</dbReference>
<evidence type="ECO:0000313" key="7">
    <source>
        <dbReference type="Proteomes" id="UP001558613"/>
    </source>
</evidence>
<evidence type="ECO:0000256" key="4">
    <source>
        <dbReference type="SAM" id="SignalP"/>
    </source>
</evidence>
<dbReference type="PANTHER" id="PTHR21228">
    <property type="entry name" value="FAST LEU-RICH DOMAIN-CONTAINING"/>
    <property type="match status" value="1"/>
</dbReference>
<reference evidence="6 7" key="1">
    <citation type="submission" date="2023-09" db="EMBL/GenBank/DDBJ databases">
        <authorList>
            <person name="Wang M."/>
        </authorList>
    </citation>
    <scope>NUCLEOTIDE SEQUENCE [LARGE SCALE GENOMIC DNA]</scope>
    <source>
        <strain evidence="6">GT-2023</strain>
        <tissue evidence="6">Liver</tissue>
    </source>
</reference>
<protein>
    <recommendedName>
        <fullName evidence="5">RAP domain-containing protein</fullName>
    </recommendedName>
</protein>
<name>A0ABR3NTX8_9TELE</name>
<evidence type="ECO:0000313" key="6">
    <source>
        <dbReference type="EMBL" id="KAL1280487.1"/>
    </source>
</evidence>
<dbReference type="PROSITE" id="PS51286">
    <property type="entry name" value="RAP"/>
    <property type="match status" value="1"/>
</dbReference>
<dbReference type="EMBL" id="JAYMGO010000002">
    <property type="protein sequence ID" value="KAL1280487.1"/>
    <property type="molecule type" value="Genomic_DNA"/>
</dbReference>
<gene>
    <name evidence="6" type="ORF">QQF64_015087</name>
</gene>
<comment type="caution">
    <text evidence="6">The sequence shown here is derived from an EMBL/GenBank/DDBJ whole genome shotgun (WGS) entry which is preliminary data.</text>
</comment>
<dbReference type="InterPro" id="IPR013579">
    <property type="entry name" value="FAST_2"/>
</dbReference>
<evidence type="ECO:0000256" key="3">
    <source>
        <dbReference type="SAM" id="MobiDB-lite"/>
    </source>
</evidence>
<dbReference type="Pfam" id="PF08373">
    <property type="entry name" value="RAP"/>
    <property type="match status" value="1"/>
</dbReference>
<dbReference type="InterPro" id="IPR010622">
    <property type="entry name" value="FAST_Leu-rich"/>
</dbReference>
<organism evidence="6 7">
    <name type="scientific">Cirrhinus molitorella</name>
    <name type="common">mud carp</name>
    <dbReference type="NCBI Taxonomy" id="172907"/>
    <lineage>
        <taxon>Eukaryota</taxon>
        <taxon>Metazoa</taxon>
        <taxon>Chordata</taxon>
        <taxon>Craniata</taxon>
        <taxon>Vertebrata</taxon>
        <taxon>Euteleostomi</taxon>
        <taxon>Actinopterygii</taxon>
        <taxon>Neopterygii</taxon>
        <taxon>Teleostei</taxon>
        <taxon>Ostariophysi</taxon>
        <taxon>Cypriniformes</taxon>
        <taxon>Cyprinidae</taxon>
        <taxon>Labeoninae</taxon>
        <taxon>Labeonini</taxon>
        <taxon>Cirrhinus</taxon>
    </lineage>
</organism>